<name>A0AAE3DU42_9FIRM</name>
<dbReference type="SUPFAM" id="SSF75005">
    <property type="entry name" value="Arabinanase/levansucrase/invertase"/>
    <property type="match status" value="1"/>
</dbReference>
<evidence type="ECO:0000256" key="2">
    <source>
        <dbReference type="ARBA" id="ARBA00022801"/>
    </source>
</evidence>
<evidence type="ECO:0000259" key="7">
    <source>
        <dbReference type="Pfam" id="PF17851"/>
    </source>
</evidence>
<evidence type="ECO:0000256" key="4">
    <source>
        <dbReference type="PIRSR" id="PIRSR606710-1"/>
    </source>
</evidence>
<dbReference type="Gene3D" id="2.60.120.200">
    <property type="match status" value="1"/>
</dbReference>
<protein>
    <submittedName>
        <fullName evidence="8">Family 43 glycosylhydrolase</fullName>
    </submittedName>
</protein>
<keyword evidence="3 6" id="KW-0326">Glycosidase</keyword>
<dbReference type="CDD" id="cd09002">
    <property type="entry name" value="GH43_XYL-like"/>
    <property type="match status" value="1"/>
</dbReference>
<feature type="domain" description="Beta-xylosidase C-terminal Concanavalin A-like" evidence="7">
    <location>
        <begin position="292"/>
        <end position="462"/>
    </location>
</feature>
<dbReference type="Pfam" id="PF17851">
    <property type="entry name" value="GH43_C2"/>
    <property type="match status" value="1"/>
</dbReference>
<dbReference type="Proteomes" id="UP001197875">
    <property type="component" value="Unassembled WGS sequence"/>
</dbReference>
<dbReference type="InterPro" id="IPR051795">
    <property type="entry name" value="Glycosyl_Hydrlase_43"/>
</dbReference>
<reference evidence="8 9" key="1">
    <citation type="submission" date="2021-10" db="EMBL/GenBank/DDBJ databases">
        <title>Anaerobic single-cell dispensing facilitates the cultivation of human gut bacteria.</title>
        <authorList>
            <person name="Afrizal A."/>
        </authorList>
    </citation>
    <scope>NUCLEOTIDE SEQUENCE [LARGE SCALE GENOMIC DNA]</scope>
    <source>
        <strain evidence="8 9">CLA-AA-H277</strain>
    </source>
</reference>
<dbReference type="EMBL" id="JAJEPR010000027">
    <property type="protein sequence ID" value="MCC2190761.1"/>
    <property type="molecule type" value="Genomic_DNA"/>
</dbReference>
<dbReference type="Pfam" id="PF04616">
    <property type="entry name" value="Glyco_hydro_43"/>
    <property type="match status" value="1"/>
</dbReference>
<keyword evidence="2 6" id="KW-0378">Hydrolase</keyword>
<dbReference type="PANTHER" id="PTHR42812:SF2">
    <property type="entry name" value="XYLOSIDASE_ARABINOSIDASE"/>
    <property type="match status" value="1"/>
</dbReference>
<evidence type="ECO:0000256" key="5">
    <source>
        <dbReference type="PIRSR" id="PIRSR606710-2"/>
    </source>
</evidence>
<gene>
    <name evidence="8" type="ORF">LKD71_13295</name>
</gene>
<evidence type="ECO:0000313" key="8">
    <source>
        <dbReference type="EMBL" id="MCC2190761.1"/>
    </source>
</evidence>
<keyword evidence="9" id="KW-1185">Reference proteome</keyword>
<proteinExistence type="inferred from homology"/>
<dbReference type="GO" id="GO:0005975">
    <property type="term" value="P:carbohydrate metabolic process"/>
    <property type="evidence" value="ECO:0007669"/>
    <property type="project" value="InterPro"/>
</dbReference>
<evidence type="ECO:0000256" key="6">
    <source>
        <dbReference type="RuleBase" id="RU361187"/>
    </source>
</evidence>
<accession>A0AAE3DU42</accession>
<dbReference type="AlphaFoldDB" id="A0AAE3DU42"/>
<dbReference type="GO" id="GO:0004553">
    <property type="term" value="F:hydrolase activity, hydrolyzing O-glycosyl compounds"/>
    <property type="evidence" value="ECO:0007669"/>
    <property type="project" value="InterPro"/>
</dbReference>
<comment type="similarity">
    <text evidence="1 6">Belongs to the glycosyl hydrolase 43 family.</text>
</comment>
<dbReference type="PANTHER" id="PTHR42812">
    <property type="entry name" value="BETA-XYLOSIDASE"/>
    <property type="match status" value="1"/>
</dbReference>
<feature type="active site" description="Proton donor" evidence="4">
    <location>
        <position position="160"/>
    </location>
</feature>
<dbReference type="Gene3D" id="2.115.10.20">
    <property type="entry name" value="Glycosyl hydrolase domain, family 43"/>
    <property type="match status" value="1"/>
</dbReference>
<dbReference type="InterPro" id="IPR041542">
    <property type="entry name" value="GH43_C2"/>
</dbReference>
<evidence type="ECO:0000313" key="9">
    <source>
        <dbReference type="Proteomes" id="UP001197875"/>
    </source>
</evidence>
<organism evidence="8 9">
    <name type="scientific">Fusicatenibacter faecihominis</name>
    <dbReference type="NCBI Taxonomy" id="2881276"/>
    <lineage>
        <taxon>Bacteria</taxon>
        <taxon>Bacillati</taxon>
        <taxon>Bacillota</taxon>
        <taxon>Clostridia</taxon>
        <taxon>Lachnospirales</taxon>
        <taxon>Lachnospiraceae</taxon>
        <taxon>Fusicatenibacter</taxon>
    </lineage>
</organism>
<dbReference type="SUPFAM" id="SSF49899">
    <property type="entry name" value="Concanavalin A-like lectins/glucanases"/>
    <property type="match status" value="1"/>
</dbReference>
<feature type="site" description="Important for catalytic activity, responsible for pKa modulation of the active site Glu and correct orientation of both the proton donor and substrate" evidence="5">
    <location>
        <position position="105"/>
    </location>
</feature>
<sequence length="466" mass="53194">MNPILDGDYADPAVFREGETYYLTVSTGQYRPGLSIFESKDLVNWRLLCHPLEKFEGSVWAPDILKMNGKYYIYFCAEGSNWVIWSDQIDGKWSEAIDLHVGHIDPGHVADEKGKRYLFLSDNYLVPLSDDGLSVAGEMVQVLKAPPISESWDIEGAFPEAPNVFKRGEYYYLTYADGGTSGPATSHMIMSARAKNLYGPWEMSPYNPIVHTWSREEKWHSKGHGHFVEDIEGKWWVIYHSYEKGYDALGRKLLLSPVEFMADGWFRVTKPADEATLKPVGEVIEDNSCFSDDFQGDEIKGWRSWEEKDWTRYQKSEKGLLIKAVNMTIGMGHPLTIITGDHSYEITIHVSPEKNCEAGIILQYDDKIYNAISLKNGCLKIYRLGQCLAAKETGKKAYWLKMRNEEQYVSFYYSEDGVSYHKMNYVINTASQNTHAYNGFLSLRPGIFAVGENAVLFQDFQYTGLK</sequence>
<dbReference type="InterPro" id="IPR006710">
    <property type="entry name" value="Glyco_hydro_43"/>
</dbReference>
<dbReference type="InterPro" id="IPR013320">
    <property type="entry name" value="ConA-like_dom_sf"/>
</dbReference>
<feature type="active site" description="Proton acceptor" evidence="4">
    <location>
        <position position="11"/>
    </location>
</feature>
<comment type="caution">
    <text evidence="8">The sequence shown here is derived from an EMBL/GenBank/DDBJ whole genome shotgun (WGS) entry which is preliminary data.</text>
</comment>
<evidence type="ECO:0000256" key="3">
    <source>
        <dbReference type="ARBA" id="ARBA00023295"/>
    </source>
</evidence>
<evidence type="ECO:0000256" key="1">
    <source>
        <dbReference type="ARBA" id="ARBA00009865"/>
    </source>
</evidence>
<dbReference type="InterPro" id="IPR023296">
    <property type="entry name" value="Glyco_hydro_beta-prop_sf"/>
</dbReference>
<dbReference type="RefSeq" id="WP_227615851.1">
    <property type="nucleotide sequence ID" value="NZ_JAJEPR010000027.1"/>
</dbReference>